<evidence type="ECO:0000256" key="2">
    <source>
        <dbReference type="SAM" id="SignalP"/>
    </source>
</evidence>
<dbReference type="AlphaFoldDB" id="A0A2S7KAV6"/>
<comment type="caution">
    <text evidence="3">The sequence shown here is derived from an EMBL/GenBank/DDBJ whole genome shotgun (WGS) entry which is preliminary data.</text>
</comment>
<feature type="chain" id="PRO_5015777545" evidence="2">
    <location>
        <begin position="19"/>
        <end position="155"/>
    </location>
</feature>
<sequence>MKKLTCLLAAGASAVAFAASAHAAAYIKFDGIDGEAKAAEWRGANTLYLTTEEEPQAVGLLLPAVQAAREAARRTSARGRTVDEFEIEDAGKRWTLYDAKVMPTRDPYTVEISYRCKDWTDMRSGRKGSDCASAYGKDGKKGGNVETTWKVEKGE</sequence>
<gene>
    <name evidence="3" type="ORF">CW354_01895</name>
</gene>
<proteinExistence type="predicted"/>
<dbReference type="Proteomes" id="UP000239504">
    <property type="component" value="Unassembled WGS sequence"/>
</dbReference>
<keyword evidence="2" id="KW-0732">Signal</keyword>
<reference evidence="3 4" key="1">
    <citation type="submission" date="2017-12" db="EMBL/GenBank/DDBJ databases">
        <authorList>
            <person name="Hurst M.R.H."/>
        </authorList>
    </citation>
    <scope>NUCLEOTIDE SEQUENCE [LARGE SCALE GENOMIC DNA]</scope>
    <source>
        <strain evidence="3 4">SY-3-19</strain>
    </source>
</reference>
<protein>
    <submittedName>
        <fullName evidence="3">Uncharacterized protein</fullName>
    </submittedName>
</protein>
<feature type="compositionally biased region" description="Basic and acidic residues" evidence="1">
    <location>
        <begin position="137"/>
        <end position="155"/>
    </location>
</feature>
<dbReference type="EMBL" id="PJCH01000001">
    <property type="protein sequence ID" value="PQA89641.1"/>
    <property type="molecule type" value="Genomic_DNA"/>
</dbReference>
<keyword evidence="4" id="KW-1185">Reference proteome</keyword>
<organism evidence="3 4">
    <name type="scientific">Hyphococcus luteus</name>
    <dbReference type="NCBI Taxonomy" id="2058213"/>
    <lineage>
        <taxon>Bacteria</taxon>
        <taxon>Pseudomonadati</taxon>
        <taxon>Pseudomonadota</taxon>
        <taxon>Alphaproteobacteria</taxon>
        <taxon>Parvularculales</taxon>
        <taxon>Parvularculaceae</taxon>
        <taxon>Hyphococcus</taxon>
    </lineage>
</organism>
<evidence type="ECO:0000313" key="3">
    <source>
        <dbReference type="EMBL" id="PQA89641.1"/>
    </source>
</evidence>
<evidence type="ECO:0000313" key="4">
    <source>
        <dbReference type="Proteomes" id="UP000239504"/>
    </source>
</evidence>
<feature type="signal peptide" evidence="2">
    <location>
        <begin position="1"/>
        <end position="18"/>
    </location>
</feature>
<accession>A0A2S7KAV6</accession>
<dbReference type="RefSeq" id="WP_104828343.1">
    <property type="nucleotide sequence ID" value="NZ_PJCH01000001.1"/>
</dbReference>
<feature type="region of interest" description="Disordered" evidence="1">
    <location>
        <begin position="126"/>
        <end position="155"/>
    </location>
</feature>
<name>A0A2S7KAV6_9PROT</name>
<evidence type="ECO:0000256" key="1">
    <source>
        <dbReference type="SAM" id="MobiDB-lite"/>
    </source>
</evidence>